<evidence type="ECO:0000313" key="7">
    <source>
        <dbReference type="EMBL" id="ADI21706.1"/>
    </source>
</evidence>
<protein>
    <recommendedName>
        <fullName evidence="8">Permease</fullName>
    </recommendedName>
</protein>
<accession>E7C2N2</accession>
<dbReference type="InterPro" id="IPR005495">
    <property type="entry name" value="LptG/LptF_permease"/>
</dbReference>
<feature type="transmembrane region" description="Helical" evidence="6">
    <location>
        <begin position="12"/>
        <end position="29"/>
    </location>
</feature>
<feature type="transmembrane region" description="Helical" evidence="6">
    <location>
        <begin position="366"/>
        <end position="389"/>
    </location>
</feature>
<dbReference type="EMBL" id="GU567963">
    <property type="protein sequence ID" value="ADI21706.1"/>
    <property type="molecule type" value="Genomic_DNA"/>
</dbReference>
<keyword evidence="5 6" id="KW-0472">Membrane</keyword>
<feature type="transmembrane region" description="Helical" evidence="6">
    <location>
        <begin position="60"/>
        <end position="78"/>
    </location>
</feature>
<feature type="transmembrane region" description="Helical" evidence="6">
    <location>
        <begin position="311"/>
        <end position="330"/>
    </location>
</feature>
<organism evidence="7">
    <name type="scientific">uncultured Verrucomicrobiales bacterium HF0130_14P10</name>
    <dbReference type="NCBI Taxonomy" id="723606"/>
    <lineage>
        <taxon>Bacteria</taxon>
        <taxon>Pseudomonadati</taxon>
        <taxon>Verrucomicrobiota</taxon>
        <taxon>Verrucomicrobiia</taxon>
        <taxon>Verrucomicrobiales</taxon>
        <taxon>environmental samples</taxon>
    </lineage>
</organism>
<keyword evidence="3 6" id="KW-0812">Transmembrane</keyword>
<evidence type="ECO:0000256" key="3">
    <source>
        <dbReference type="ARBA" id="ARBA00022692"/>
    </source>
</evidence>
<name>E7C2N2_9BACT</name>
<proteinExistence type="predicted"/>
<reference evidence="7" key="1">
    <citation type="submission" date="2010-01" db="EMBL/GenBank/DDBJ databases">
        <title>Genome fragments of uncultured bacteria from the North Pacific subtropical Gyre.</title>
        <authorList>
            <person name="Pham V.D."/>
            <person name="Delong E.F."/>
        </authorList>
    </citation>
    <scope>NUCLEOTIDE SEQUENCE</scope>
</reference>
<dbReference type="PANTHER" id="PTHR33529">
    <property type="entry name" value="SLR0882 PROTEIN-RELATED"/>
    <property type="match status" value="1"/>
</dbReference>
<evidence type="ECO:0000256" key="4">
    <source>
        <dbReference type="ARBA" id="ARBA00022989"/>
    </source>
</evidence>
<dbReference type="PANTHER" id="PTHR33529:SF6">
    <property type="entry name" value="YJGP_YJGQ FAMILY PERMEASE"/>
    <property type="match status" value="1"/>
</dbReference>
<evidence type="ECO:0000256" key="6">
    <source>
        <dbReference type="SAM" id="Phobius"/>
    </source>
</evidence>
<sequence length="392" mass="43007">MSTLDRYILAEWLKVFGVSLIVLTGLLVLQDAADHAEDFRQGFAGAGEVATYYAWLVPSYLPWLLPIALFVSTLFVVATLRRNNEIAVLRACGVNVLRLSRSLLVTALLLSALSYGLNAKWSPLAMEKSQGLLEVLRGKSDHRNFVSNFDMSPPKTNRRWFFRKFFAVTSSGAGVHLYSRTTGGRDSFRIRAEKAFRDEDGCWRFLNGRFIGFAGPRGLPVPSESGEGLVWEAEFAEQDSSSDGFSSVPILNKQFSSLRLPDVREDPEPFLLMRKKPSELSVRELKTIVDASEVTEGNAAVRPYAIRMGHAFWASPGCLLAVALGIPFALVGNGRSAAAGVARALGLCVGYYVARTMGDSLGEAGIIPIEWAAGVPVLLLGIVAVWFLWRVR</sequence>
<keyword evidence="2" id="KW-1003">Cell membrane</keyword>
<evidence type="ECO:0000256" key="5">
    <source>
        <dbReference type="ARBA" id="ARBA00023136"/>
    </source>
</evidence>
<keyword evidence="4 6" id="KW-1133">Transmembrane helix</keyword>
<dbReference type="Pfam" id="PF03739">
    <property type="entry name" value="LptF_LptG"/>
    <property type="match status" value="1"/>
</dbReference>
<evidence type="ECO:0000256" key="1">
    <source>
        <dbReference type="ARBA" id="ARBA00004651"/>
    </source>
</evidence>
<dbReference type="GO" id="GO:0015920">
    <property type="term" value="P:lipopolysaccharide transport"/>
    <property type="evidence" value="ECO:0007669"/>
    <property type="project" value="TreeGrafter"/>
</dbReference>
<evidence type="ECO:0000256" key="2">
    <source>
        <dbReference type="ARBA" id="ARBA00022475"/>
    </source>
</evidence>
<evidence type="ECO:0008006" key="8">
    <source>
        <dbReference type="Google" id="ProtNLM"/>
    </source>
</evidence>
<comment type="subcellular location">
    <subcellularLocation>
        <location evidence="1">Cell membrane</location>
        <topology evidence="1">Multi-pass membrane protein</topology>
    </subcellularLocation>
</comment>
<dbReference type="GO" id="GO:0043190">
    <property type="term" value="C:ATP-binding cassette (ABC) transporter complex"/>
    <property type="evidence" value="ECO:0007669"/>
    <property type="project" value="TreeGrafter"/>
</dbReference>
<dbReference type="AlphaFoldDB" id="E7C2N2"/>